<dbReference type="Pfam" id="PF04191">
    <property type="entry name" value="PEMT"/>
    <property type="match status" value="1"/>
</dbReference>
<dbReference type="Proteomes" id="UP000293874">
    <property type="component" value="Unassembled WGS sequence"/>
</dbReference>
<evidence type="ECO:0000256" key="2">
    <source>
        <dbReference type="ARBA" id="ARBA00022692"/>
    </source>
</evidence>
<dbReference type="AlphaFoldDB" id="A0A4Q7N0E2"/>
<dbReference type="PANTHER" id="PTHR12714">
    <property type="entry name" value="PROTEIN-S ISOPRENYLCYSTEINE O-METHYLTRANSFERASE"/>
    <property type="match status" value="1"/>
</dbReference>
<dbReference type="InterPro" id="IPR007318">
    <property type="entry name" value="Phopholipid_MeTrfase"/>
</dbReference>
<evidence type="ECO:0000313" key="7">
    <source>
        <dbReference type="Proteomes" id="UP000293874"/>
    </source>
</evidence>
<sequence length="140" mass="16046">MVAGLIPWLLVRESINHSTFSDFSIVRYAGLLLLLAGVIITLLCIIRFATDGRGTLSPADPTKELVIAGLYRYSRNPMYIGVMSILTGECLLVPVTALFIYTVSIFIAFNLFIIFYEEPRLRKDFGEQYINYCRRVRRWL</sequence>
<accession>A0A4Q7N0E2</accession>
<dbReference type="PANTHER" id="PTHR12714:SF9">
    <property type="entry name" value="PROTEIN-S-ISOPRENYLCYSTEINE O-METHYLTRANSFERASE"/>
    <property type="match status" value="1"/>
</dbReference>
<dbReference type="GO" id="GO:0008168">
    <property type="term" value="F:methyltransferase activity"/>
    <property type="evidence" value="ECO:0007669"/>
    <property type="project" value="UniProtKB-KW"/>
</dbReference>
<keyword evidence="4 5" id="KW-0472">Membrane</keyword>
<evidence type="ECO:0000256" key="1">
    <source>
        <dbReference type="ARBA" id="ARBA00004127"/>
    </source>
</evidence>
<keyword evidence="6" id="KW-0489">Methyltransferase</keyword>
<feature type="transmembrane region" description="Helical" evidence="5">
    <location>
        <begin position="28"/>
        <end position="49"/>
    </location>
</feature>
<dbReference type="GO" id="GO:0032259">
    <property type="term" value="P:methylation"/>
    <property type="evidence" value="ECO:0007669"/>
    <property type="project" value="UniProtKB-KW"/>
</dbReference>
<keyword evidence="7" id="KW-1185">Reference proteome</keyword>
<dbReference type="EMBL" id="SGXA01000001">
    <property type="protein sequence ID" value="RZS75047.1"/>
    <property type="molecule type" value="Genomic_DNA"/>
</dbReference>
<reference evidence="6 7" key="1">
    <citation type="submission" date="2019-02" db="EMBL/GenBank/DDBJ databases">
        <title>Genomic Encyclopedia of Type Strains, Phase IV (KMG-IV): sequencing the most valuable type-strain genomes for metagenomic binning, comparative biology and taxonomic classification.</title>
        <authorList>
            <person name="Goeker M."/>
        </authorList>
    </citation>
    <scope>NUCLEOTIDE SEQUENCE [LARGE SCALE GENOMIC DNA]</scope>
    <source>
        <strain evidence="6 7">DSM 18116</strain>
    </source>
</reference>
<keyword evidence="2 5" id="KW-0812">Transmembrane</keyword>
<comment type="caution">
    <text evidence="6">The sequence shown here is derived from an EMBL/GenBank/DDBJ whole genome shotgun (WGS) entry which is preliminary data.</text>
</comment>
<evidence type="ECO:0000256" key="4">
    <source>
        <dbReference type="ARBA" id="ARBA00023136"/>
    </source>
</evidence>
<evidence type="ECO:0000256" key="5">
    <source>
        <dbReference type="SAM" id="Phobius"/>
    </source>
</evidence>
<keyword evidence="3 5" id="KW-1133">Transmembrane helix</keyword>
<comment type="subcellular location">
    <subcellularLocation>
        <location evidence="1">Endomembrane system</location>
        <topology evidence="1">Multi-pass membrane protein</topology>
    </subcellularLocation>
</comment>
<name>A0A4Q7N0E2_9BACT</name>
<dbReference type="GO" id="GO:0012505">
    <property type="term" value="C:endomembrane system"/>
    <property type="evidence" value="ECO:0007669"/>
    <property type="project" value="UniProtKB-SubCell"/>
</dbReference>
<gene>
    <name evidence="6" type="ORF">EV199_0905</name>
</gene>
<keyword evidence="6" id="KW-0808">Transferase</keyword>
<protein>
    <submittedName>
        <fullName evidence="6">Phospholipid methyltransferase</fullName>
    </submittedName>
</protein>
<proteinExistence type="predicted"/>
<dbReference type="Gene3D" id="1.20.120.1630">
    <property type="match status" value="1"/>
</dbReference>
<feature type="transmembrane region" description="Helical" evidence="5">
    <location>
        <begin position="91"/>
        <end position="116"/>
    </location>
</feature>
<organism evidence="6 7">
    <name type="scientific">Pseudobacter ginsenosidimutans</name>
    <dbReference type="NCBI Taxonomy" id="661488"/>
    <lineage>
        <taxon>Bacteria</taxon>
        <taxon>Pseudomonadati</taxon>
        <taxon>Bacteroidota</taxon>
        <taxon>Chitinophagia</taxon>
        <taxon>Chitinophagales</taxon>
        <taxon>Chitinophagaceae</taxon>
        <taxon>Pseudobacter</taxon>
    </lineage>
</organism>
<evidence type="ECO:0000313" key="6">
    <source>
        <dbReference type="EMBL" id="RZS75047.1"/>
    </source>
</evidence>
<evidence type="ECO:0000256" key="3">
    <source>
        <dbReference type="ARBA" id="ARBA00022989"/>
    </source>
</evidence>